<evidence type="ECO:0000313" key="2">
    <source>
        <dbReference type="EMBL" id="EOH88425.1"/>
    </source>
</evidence>
<dbReference type="Proteomes" id="UP000013782">
    <property type="component" value="Unassembled WGS sequence"/>
</dbReference>
<dbReference type="PRINTS" id="PR00131">
    <property type="entry name" value="GLHYDRLASE1"/>
</dbReference>
<evidence type="ECO:0000313" key="3">
    <source>
        <dbReference type="Proteomes" id="UP000013782"/>
    </source>
</evidence>
<dbReference type="RefSeq" id="WP_010759187.1">
    <property type="nucleotide sequence ID" value="NZ_ASWD01000003.1"/>
</dbReference>
<dbReference type="PANTHER" id="PTHR10353">
    <property type="entry name" value="GLYCOSYL HYDROLASE"/>
    <property type="match status" value="1"/>
</dbReference>
<dbReference type="InterPro" id="IPR017853">
    <property type="entry name" value="GH"/>
</dbReference>
<evidence type="ECO:0000256" key="1">
    <source>
        <dbReference type="RuleBase" id="RU003690"/>
    </source>
</evidence>
<dbReference type="Gene3D" id="3.20.20.80">
    <property type="entry name" value="Glycosidases"/>
    <property type="match status" value="1"/>
</dbReference>
<reference evidence="2 3" key="1">
    <citation type="submission" date="2013-02" db="EMBL/GenBank/DDBJ databases">
        <title>The Genome Sequence of Enterococcus pallens BAA-351.</title>
        <authorList>
            <consortium name="The Broad Institute Genome Sequencing Platform"/>
            <consortium name="The Broad Institute Genome Sequencing Center for Infectious Disease"/>
            <person name="Earl A.M."/>
            <person name="Gilmore M.S."/>
            <person name="Lebreton F."/>
            <person name="Walker B."/>
            <person name="Young S.K."/>
            <person name="Zeng Q."/>
            <person name="Gargeya S."/>
            <person name="Fitzgerald M."/>
            <person name="Haas B."/>
            <person name="Abouelleil A."/>
            <person name="Alvarado L."/>
            <person name="Arachchi H.M."/>
            <person name="Berlin A.M."/>
            <person name="Chapman S.B."/>
            <person name="Dewar J."/>
            <person name="Goldberg J."/>
            <person name="Griggs A."/>
            <person name="Gujja S."/>
            <person name="Hansen M."/>
            <person name="Howarth C."/>
            <person name="Imamovic A."/>
            <person name="Larimer J."/>
            <person name="McCowan C."/>
            <person name="Murphy C."/>
            <person name="Neiman D."/>
            <person name="Pearson M."/>
            <person name="Priest M."/>
            <person name="Roberts A."/>
            <person name="Saif S."/>
            <person name="Shea T."/>
            <person name="Sisk P."/>
            <person name="Sykes S."/>
            <person name="Wortman J."/>
            <person name="Nusbaum C."/>
            <person name="Birren B."/>
        </authorList>
    </citation>
    <scope>NUCLEOTIDE SEQUENCE [LARGE SCALE GENOMIC DNA]</scope>
    <source>
        <strain evidence="2 3">ATCC BAA-351</strain>
    </source>
</reference>
<proteinExistence type="inferred from homology"/>
<dbReference type="HOGENOM" id="CLU_001859_0_1_9"/>
<sequence length="464" mass="55093">MSRIKIPENFLIGTSSSAWQIEGIAGKDSDQKSWAELFYETNPDIWFDKVGPQKASDFYTNYKEDIKTIASFGLNTFRFTIQWARFMKDPLTGKVDNRAVDYYRSVIKEIKKNGMEPMISLEHWDIPAILFEKYNGWVGRETVELYQLYVEKVLENFHSEVNWWFAFTEPNIPIDNGYMDSIWYPFKHDPKEAYQAHFHKILATSKAVQIVHQYKDYGCKIGAMVHMTPIYARSTEIRDVQAAYYADLFHVRMYLDPYLKGQFPTEFIEELKKHDCMFNYRDGDLEEIKNHKIDVLGVDYYFPIRVKARESRFDKTAFHPEYYYEPWVMPERKFNSDRGWEIYEEAIIDIGMRIKNDYGNIPWFVSENGIGIEGENRFRNKNGRIDDDYRIEFLKGHLKNTLRIKELGSNCFGYLVWSFVDNLSARNAFKNRYGLLELDLETYKRQPKKSLYWFKEIIDAGAIE</sequence>
<evidence type="ECO:0008006" key="4">
    <source>
        <dbReference type="Google" id="ProtNLM"/>
    </source>
</evidence>
<comment type="caution">
    <text evidence="2">The sequence shown here is derived from an EMBL/GenBank/DDBJ whole genome shotgun (WGS) entry which is preliminary data.</text>
</comment>
<dbReference type="PATRIC" id="fig|1158607.3.peg.4220"/>
<dbReference type="SUPFAM" id="SSF51445">
    <property type="entry name" value="(Trans)glycosidases"/>
    <property type="match status" value="1"/>
</dbReference>
<dbReference type="PANTHER" id="PTHR10353:SF139">
    <property type="entry name" value="6-PHOSPHO-BETA-GLUCOSIDASE GMUD"/>
    <property type="match status" value="1"/>
</dbReference>
<comment type="similarity">
    <text evidence="1">Belongs to the glycosyl hydrolase 1 family.</text>
</comment>
<dbReference type="GO" id="GO:0008422">
    <property type="term" value="F:beta-glucosidase activity"/>
    <property type="evidence" value="ECO:0007669"/>
    <property type="project" value="TreeGrafter"/>
</dbReference>
<dbReference type="eggNOG" id="COG2723">
    <property type="taxonomic scope" value="Bacteria"/>
</dbReference>
<dbReference type="STRING" id="160454.RV10_GL002718"/>
<dbReference type="EMBL" id="AJAQ01000045">
    <property type="protein sequence ID" value="EOH88425.1"/>
    <property type="molecule type" value="Genomic_DNA"/>
</dbReference>
<dbReference type="GO" id="GO:0016052">
    <property type="term" value="P:carbohydrate catabolic process"/>
    <property type="evidence" value="ECO:0007669"/>
    <property type="project" value="TreeGrafter"/>
</dbReference>
<organism evidence="2 3">
    <name type="scientific">Enterococcus pallens ATCC BAA-351</name>
    <dbReference type="NCBI Taxonomy" id="1158607"/>
    <lineage>
        <taxon>Bacteria</taxon>
        <taxon>Bacillati</taxon>
        <taxon>Bacillota</taxon>
        <taxon>Bacilli</taxon>
        <taxon>Lactobacillales</taxon>
        <taxon>Enterococcaceae</taxon>
        <taxon>Enterococcus</taxon>
    </lineage>
</organism>
<dbReference type="InterPro" id="IPR001360">
    <property type="entry name" value="Glyco_hydro_1"/>
</dbReference>
<dbReference type="OrthoDB" id="9765195at2"/>
<accession>R2RYT7</accession>
<name>R2RYT7_9ENTE</name>
<dbReference type="GO" id="GO:0005829">
    <property type="term" value="C:cytosol"/>
    <property type="evidence" value="ECO:0007669"/>
    <property type="project" value="TreeGrafter"/>
</dbReference>
<gene>
    <name evidence="2" type="ORF">UAU_04243</name>
</gene>
<protein>
    <recommendedName>
        <fullName evidence="4">Beta-glucosidase</fullName>
    </recommendedName>
</protein>
<dbReference type="Pfam" id="PF00232">
    <property type="entry name" value="Glyco_hydro_1"/>
    <property type="match status" value="1"/>
</dbReference>
<keyword evidence="3" id="KW-1185">Reference proteome</keyword>
<dbReference type="AlphaFoldDB" id="R2RYT7"/>